<proteinExistence type="inferred from homology"/>
<evidence type="ECO:0000313" key="4">
    <source>
        <dbReference type="Proteomes" id="UP000191897"/>
    </source>
</evidence>
<dbReference type="Pfam" id="PF01541">
    <property type="entry name" value="GIY-YIG"/>
    <property type="match status" value="1"/>
</dbReference>
<dbReference type="SUPFAM" id="SSF82771">
    <property type="entry name" value="GIY-YIG endonuclease"/>
    <property type="match status" value="1"/>
</dbReference>
<feature type="domain" description="GIY-YIG" evidence="2">
    <location>
        <begin position="20"/>
        <end position="96"/>
    </location>
</feature>
<protein>
    <submittedName>
        <fullName evidence="3">Excinuclease ABC C subunit domain-containing protein</fullName>
    </submittedName>
</protein>
<name>A0A1S7R6H5_AGRTU</name>
<dbReference type="InterPro" id="IPR050190">
    <property type="entry name" value="UPF0213_domain"/>
</dbReference>
<dbReference type="EMBL" id="FBWC01000022">
    <property type="protein sequence ID" value="CUX47585.1"/>
    <property type="molecule type" value="Genomic_DNA"/>
</dbReference>
<reference evidence="3 4" key="1">
    <citation type="submission" date="2016-01" db="EMBL/GenBank/DDBJ databases">
        <authorList>
            <person name="Oliw E.H."/>
        </authorList>
    </citation>
    <scope>NUCLEOTIDE SEQUENCE [LARGE SCALE GENOMIC DNA]</scope>
    <source>
        <strain evidence="3 4">Kerr 14</strain>
    </source>
</reference>
<dbReference type="CDD" id="cd10448">
    <property type="entry name" value="GIY-YIG_unchar_3"/>
    <property type="match status" value="1"/>
</dbReference>
<dbReference type="InterPro" id="IPR000305">
    <property type="entry name" value="GIY-YIG_endonuc"/>
</dbReference>
<sequence>MTAEIQLAKEITFAHIFYMREGYVYILSSKRNGTLYTGVTSNLSHRLYEHQNNLTPGFTTRYGVKTLVWFETYDLVTDAIAREKAIKNWPRAWKIKLIEDLNPAWDDIAHFLL</sequence>
<dbReference type="InterPro" id="IPR035901">
    <property type="entry name" value="GIY-YIG_endonuc_sf"/>
</dbReference>
<evidence type="ECO:0000259" key="2">
    <source>
        <dbReference type="PROSITE" id="PS50164"/>
    </source>
</evidence>
<gene>
    <name evidence="3" type="ORF">AGR4C_Lc120023</name>
</gene>
<dbReference type="AlphaFoldDB" id="A0A1S7R6H5"/>
<dbReference type="Proteomes" id="UP000191897">
    <property type="component" value="Unassembled WGS sequence"/>
</dbReference>
<dbReference type="SMART" id="SM00465">
    <property type="entry name" value="GIYc"/>
    <property type="match status" value="1"/>
</dbReference>
<dbReference type="Gene3D" id="3.40.1440.10">
    <property type="entry name" value="GIY-YIG endonuclease"/>
    <property type="match status" value="1"/>
</dbReference>
<evidence type="ECO:0000256" key="1">
    <source>
        <dbReference type="ARBA" id="ARBA00007435"/>
    </source>
</evidence>
<dbReference type="PROSITE" id="PS50164">
    <property type="entry name" value="GIY_YIG"/>
    <property type="match status" value="1"/>
</dbReference>
<accession>A0A1S7R6H5</accession>
<dbReference type="PANTHER" id="PTHR34477:SF5">
    <property type="entry name" value="BSL5627 PROTEIN"/>
    <property type="match status" value="1"/>
</dbReference>
<dbReference type="PANTHER" id="PTHR34477">
    <property type="entry name" value="UPF0213 PROTEIN YHBQ"/>
    <property type="match status" value="1"/>
</dbReference>
<organism evidence="3 4">
    <name type="scientific">Agrobacterium tumefaciens str. Kerr 14</name>
    <dbReference type="NCBI Taxonomy" id="1183424"/>
    <lineage>
        <taxon>Bacteria</taxon>
        <taxon>Pseudomonadati</taxon>
        <taxon>Pseudomonadota</taxon>
        <taxon>Alphaproteobacteria</taxon>
        <taxon>Hyphomicrobiales</taxon>
        <taxon>Rhizobiaceae</taxon>
        <taxon>Rhizobium/Agrobacterium group</taxon>
        <taxon>Agrobacterium</taxon>
        <taxon>Agrobacterium tumefaciens complex</taxon>
    </lineage>
</organism>
<evidence type="ECO:0000313" key="3">
    <source>
        <dbReference type="EMBL" id="CUX47585.1"/>
    </source>
</evidence>
<comment type="similarity">
    <text evidence="1">Belongs to the UPF0213 family.</text>
</comment>